<evidence type="ECO:0000256" key="1">
    <source>
        <dbReference type="SAM" id="MobiDB-lite"/>
    </source>
</evidence>
<feature type="chain" id="PRO_5047066330" evidence="2">
    <location>
        <begin position="25"/>
        <end position="152"/>
    </location>
</feature>
<name>A0ABV5WM00_9BACI</name>
<sequence length="152" mass="17273">MKHILGLVSSVFICMVVHSLPAQAFSPKTLPISQSSDHWKVTIEEPVLDGMQPPKGVADLYKVNVTNIGENVYDATIEVYQEDPVTQTKSRLGTYDIPKTQNFFEHQNLGVSVKSKMIEIVVTWREEPSRMMENEQKDSAQKVKQSFSFRQD</sequence>
<evidence type="ECO:0000256" key="2">
    <source>
        <dbReference type="SAM" id="SignalP"/>
    </source>
</evidence>
<dbReference type="RefSeq" id="WP_379951813.1">
    <property type="nucleotide sequence ID" value="NZ_JBHMAF010000196.1"/>
</dbReference>
<keyword evidence="4" id="KW-1185">Reference proteome</keyword>
<feature type="region of interest" description="Disordered" evidence="1">
    <location>
        <begin position="130"/>
        <end position="152"/>
    </location>
</feature>
<proteinExistence type="predicted"/>
<evidence type="ECO:0000313" key="4">
    <source>
        <dbReference type="Proteomes" id="UP001589609"/>
    </source>
</evidence>
<accession>A0ABV5WM00</accession>
<organism evidence="3 4">
    <name type="scientific">Ectobacillus funiculus</name>
    <dbReference type="NCBI Taxonomy" id="137993"/>
    <lineage>
        <taxon>Bacteria</taxon>
        <taxon>Bacillati</taxon>
        <taxon>Bacillota</taxon>
        <taxon>Bacilli</taxon>
        <taxon>Bacillales</taxon>
        <taxon>Bacillaceae</taxon>
        <taxon>Ectobacillus</taxon>
    </lineage>
</organism>
<gene>
    <name evidence="3" type="ORF">ACFFMS_25880</name>
</gene>
<keyword evidence="2" id="KW-0732">Signal</keyword>
<reference evidence="3 4" key="1">
    <citation type="submission" date="2024-09" db="EMBL/GenBank/DDBJ databases">
        <authorList>
            <person name="Sun Q."/>
            <person name="Mori K."/>
        </authorList>
    </citation>
    <scope>NUCLEOTIDE SEQUENCE [LARGE SCALE GENOMIC DNA]</scope>
    <source>
        <strain evidence="3 4">JCM 11201</strain>
    </source>
</reference>
<feature type="compositionally biased region" description="Basic and acidic residues" evidence="1">
    <location>
        <begin position="130"/>
        <end position="141"/>
    </location>
</feature>
<feature type="signal peptide" evidence="2">
    <location>
        <begin position="1"/>
        <end position="24"/>
    </location>
</feature>
<dbReference type="EMBL" id="JBHMAF010000196">
    <property type="protein sequence ID" value="MFB9761670.1"/>
    <property type="molecule type" value="Genomic_DNA"/>
</dbReference>
<feature type="compositionally biased region" description="Polar residues" evidence="1">
    <location>
        <begin position="142"/>
        <end position="152"/>
    </location>
</feature>
<dbReference type="Proteomes" id="UP001589609">
    <property type="component" value="Unassembled WGS sequence"/>
</dbReference>
<comment type="caution">
    <text evidence="3">The sequence shown here is derived from an EMBL/GenBank/DDBJ whole genome shotgun (WGS) entry which is preliminary data.</text>
</comment>
<evidence type="ECO:0000313" key="3">
    <source>
        <dbReference type="EMBL" id="MFB9761670.1"/>
    </source>
</evidence>
<protein>
    <submittedName>
        <fullName evidence="3">Uncharacterized protein</fullName>
    </submittedName>
</protein>